<evidence type="ECO:0000313" key="11">
    <source>
        <dbReference type="EMBL" id="AXY78492.1"/>
    </source>
</evidence>
<dbReference type="PIRSF" id="PIRSF000077">
    <property type="entry name" value="Thioredoxin"/>
    <property type="match status" value="1"/>
</dbReference>
<evidence type="ECO:0000256" key="4">
    <source>
        <dbReference type="ARBA" id="ARBA00023157"/>
    </source>
</evidence>
<accession>A0A3B7MVB5</accession>
<dbReference type="Pfam" id="PF00085">
    <property type="entry name" value="Thioredoxin"/>
    <property type="match status" value="1"/>
</dbReference>
<dbReference type="Gene3D" id="3.40.30.10">
    <property type="entry name" value="Glutaredoxin"/>
    <property type="match status" value="1"/>
</dbReference>
<evidence type="ECO:0000256" key="1">
    <source>
        <dbReference type="ARBA" id="ARBA00008987"/>
    </source>
</evidence>
<dbReference type="EMBL" id="CP032157">
    <property type="protein sequence ID" value="AXY78492.1"/>
    <property type="molecule type" value="Genomic_DNA"/>
</dbReference>
<feature type="site" description="Contributes to redox potential value" evidence="8">
    <location>
        <position position="25"/>
    </location>
</feature>
<dbReference type="Proteomes" id="UP000263900">
    <property type="component" value="Chromosome"/>
</dbReference>
<feature type="active site" description="Nucleophile" evidence="8">
    <location>
        <position position="26"/>
    </location>
</feature>
<dbReference type="PRINTS" id="PR00421">
    <property type="entry name" value="THIOREDOXIN"/>
</dbReference>
<comment type="similarity">
    <text evidence="1 7">Belongs to the thioredoxin family.</text>
</comment>
<sequence length="100" mass="11136">MKSFAELIQGDTPVLVDFYADWCQPCKAMEPIVREVARELTNKVKTIKIDVDKNQHAAQTYGVTGIPTLILFRHGKVLWRQSGMVPKSSLMAGISPHLIG</sequence>
<dbReference type="NCBIfam" id="TIGR01068">
    <property type="entry name" value="thioredoxin"/>
    <property type="match status" value="1"/>
</dbReference>
<evidence type="ECO:0000256" key="9">
    <source>
        <dbReference type="PIRSR" id="PIRSR000077-4"/>
    </source>
</evidence>
<dbReference type="GO" id="GO:0045454">
    <property type="term" value="P:cell redox homeostasis"/>
    <property type="evidence" value="ECO:0007669"/>
    <property type="project" value="TreeGrafter"/>
</dbReference>
<dbReference type="InterPro" id="IPR005746">
    <property type="entry name" value="Thioredoxin"/>
</dbReference>
<proteinExistence type="inferred from homology"/>
<keyword evidence="5 9" id="KW-0676">Redox-active center</keyword>
<dbReference type="KEGG" id="pseg:D3H65_02410"/>
<feature type="site" description="Deprotonates C-terminal active site Cys" evidence="8">
    <location>
        <position position="17"/>
    </location>
</feature>
<dbReference type="PROSITE" id="PS51352">
    <property type="entry name" value="THIOREDOXIN_2"/>
    <property type="match status" value="1"/>
</dbReference>
<dbReference type="PANTHER" id="PTHR45663">
    <property type="entry name" value="GEO12009P1"/>
    <property type="match status" value="1"/>
</dbReference>
<dbReference type="GO" id="GO:0015035">
    <property type="term" value="F:protein-disulfide reductase activity"/>
    <property type="evidence" value="ECO:0007669"/>
    <property type="project" value="UniProtKB-UniRule"/>
</dbReference>
<dbReference type="GO" id="GO:0005829">
    <property type="term" value="C:cytosol"/>
    <property type="evidence" value="ECO:0007669"/>
    <property type="project" value="TreeGrafter"/>
</dbReference>
<dbReference type="PANTHER" id="PTHR45663:SF11">
    <property type="entry name" value="GEO12009P1"/>
    <property type="match status" value="1"/>
</dbReference>
<gene>
    <name evidence="11" type="primary">trxA</name>
    <name evidence="11" type="ORF">D3H65_02410</name>
</gene>
<keyword evidence="2" id="KW-0813">Transport</keyword>
<feature type="domain" description="Thioredoxin" evidence="10">
    <location>
        <begin position="1"/>
        <end position="99"/>
    </location>
</feature>
<dbReference type="CDD" id="cd02947">
    <property type="entry name" value="TRX_family"/>
    <property type="match status" value="1"/>
</dbReference>
<reference evidence="11 12" key="1">
    <citation type="submission" date="2018-09" db="EMBL/GenBank/DDBJ databases">
        <title>Genome sequencing of strain 6GH32-13.</title>
        <authorList>
            <person name="Weon H.-Y."/>
            <person name="Heo J."/>
            <person name="Kwon S.-W."/>
        </authorList>
    </citation>
    <scope>NUCLEOTIDE SEQUENCE [LARGE SCALE GENOMIC DNA]</scope>
    <source>
        <strain evidence="11 12">5GH32-13</strain>
    </source>
</reference>
<dbReference type="InterPro" id="IPR036249">
    <property type="entry name" value="Thioredoxin-like_sf"/>
</dbReference>
<evidence type="ECO:0000313" key="12">
    <source>
        <dbReference type="Proteomes" id="UP000263900"/>
    </source>
</evidence>
<name>A0A3B7MVB5_9BACT</name>
<evidence type="ECO:0000256" key="2">
    <source>
        <dbReference type="ARBA" id="ARBA00022448"/>
    </source>
</evidence>
<evidence type="ECO:0000256" key="6">
    <source>
        <dbReference type="NCBIfam" id="TIGR01068"/>
    </source>
</evidence>
<keyword evidence="12" id="KW-1185">Reference proteome</keyword>
<evidence type="ECO:0000256" key="5">
    <source>
        <dbReference type="ARBA" id="ARBA00023284"/>
    </source>
</evidence>
<evidence type="ECO:0000256" key="8">
    <source>
        <dbReference type="PIRSR" id="PIRSR000077-1"/>
    </source>
</evidence>
<dbReference type="AlphaFoldDB" id="A0A3B7MVB5"/>
<dbReference type="FunFam" id="3.40.30.10:FF:000001">
    <property type="entry name" value="Thioredoxin"/>
    <property type="match status" value="1"/>
</dbReference>
<protein>
    <recommendedName>
        <fullName evidence="6 7">Thioredoxin</fullName>
    </recommendedName>
</protein>
<evidence type="ECO:0000259" key="10">
    <source>
        <dbReference type="PROSITE" id="PS51352"/>
    </source>
</evidence>
<feature type="site" description="Contributes to redox potential value" evidence="8">
    <location>
        <position position="24"/>
    </location>
</feature>
<feature type="disulfide bond" description="Redox-active" evidence="9">
    <location>
        <begin position="23"/>
        <end position="26"/>
    </location>
</feature>
<evidence type="ECO:0000256" key="7">
    <source>
        <dbReference type="PIRNR" id="PIRNR000077"/>
    </source>
</evidence>
<evidence type="ECO:0000256" key="3">
    <source>
        <dbReference type="ARBA" id="ARBA00022982"/>
    </source>
</evidence>
<dbReference type="RefSeq" id="WP_119054364.1">
    <property type="nucleotide sequence ID" value="NZ_CP032157.1"/>
</dbReference>
<keyword evidence="3" id="KW-0249">Electron transport</keyword>
<dbReference type="OrthoDB" id="9790390at2"/>
<keyword evidence="4 9" id="KW-1015">Disulfide bond</keyword>
<organism evidence="11 12">
    <name type="scientific">Paraflavitalea soli</name>
    <dbReference type="NCBI Taxonomy" id="2315862"/>
    <lineage>
        <taxon>Bacteria</taxon>
        <taxon>Pseudomonadati</taxon>
        <taxon>Bacteroidota</taxon>
        <taxon>Chitinophagia</taxon>
        <taxon>Chitinophagales</taxon>
        <taxon>Chitinophagaceae</taxon>
        <taxon>Paraflavitalea</taxon>
    </lineage>
</organism>
<dbReference type="SUPFAM" id="SSF52833">
    <property type="entry name" value="Thioredoxin-like"/>
    <property type="match status" value="1"/>
</dbReference>
<dbReference type="InterPro" id="IPR013766">
    <property type="entry name" value="Thioredoxin_domain"/>
</dbReference>
<feature type="active site" description="Nucleophile" evidence="8">
    <location>
        <position position="23"/>
    </location>
</feature>